<name>A0ACC1N9H0_9HYPO</name>
<proteinExistence type="predicted"/>
<sequence>MGSLTTADLPVKTREVQNHHSDSTIWNDFPFRNDDIIITTYAKSGTTWMQQIVGQLTQGASPTLSVGELSPWVDLRVVPRNEMLQMLESQQHRRFIKTHLPVDGLTWSPDVKYLYVARDARDMIWSLHHHFTVATPVFWNIINETPGLVGPPMAHPPKDPRDLFLDLLEDDTRTTIPWPYWSHTRSWWAVRNQPNVLFVHFADLKKDLEGEMRRIAKFLDISNLSDDEWKAAVEHSTFAWMKEHAELPSPGLVDQVFDGGAQSFINKGSNNRWADVLSEEDNKRYLEKAKEELGEECANWLVNGGHLA</sequence>
<dbReference type="Proteomes" id="UP001143910">
    <property type="component" value="Unassembled WGS sequence"/>
</dbReference>
<evidence type="ECO:0000313" key="2">
    <source>
        <dbReference type="Proteomes" id="UP001143910"/>
    </source>
</evidence>
<accession>A0ACC1N9H0</accession>
<reference evidence="1" key="1">
    <citation type="submission" date="2022-08" db="EMBL/GenBank/DDBJ databases">
        <title>Genome Sequence of Lecanicillium fungicola.</title>
        <authorList>
            <person name="Buettner E."/>
        </authorList>
    </citation>
    <scope>NUCLEOTIDE SEQUENCE</scope>
    <source>
        <strain evidence="1">Babe33</strain>
    </source>
</reference>
<organism evidence="1 2">
    <name type="scientific">Zarea fungicola</name>
    <dbReference type="NCBI Taxonomy" id="93591"/>
    <lineage>
        <taxon>Eukaryota</taxon>
        <taxon>Fungi</taxon>
        <taxon>Dikarya</taxon>
        <taxon>Ascomycota</taxon>
        <taxon>Pezizomycotina</taxon>
        <taxon>Sordariomycetes</taxon>
        <taxon>Hypocreomycetidae</taxon>
        <taxon>Hypocreales</taxon>
        <taxon>Cordycipitaceae</taxon>
        <taxon>Zarea</taxon>
    </lineage>
</organism>
<dbReference type="EMBL" id="JANJQO010000744">
    <property type="protein sequence ID" value="KAJ2975131.1"/>
    <property type="molecule type" value="Genomic_DNA"/>
</dbReference>
<keyword evidence="2" id="KW-1185">Reference proteome</keyword>
<gene>
    <name evidence="1" type="ORF">NQ176_g5689</name>
</gene>
<comment type="caution">
    <text evidence="1">The sequence shown here is derived from an EMBL/GenBank/DDBJ whole genome shotgun (WGS) entry which is preliminary data.</text>
</comment>
<evidence type="ECO:0000313" key="1">
    <source>
        <dbReference type="EMBL" id="KAJ2975131.1"/>
    </source>
</evidence>
<protein>
    <submittedName>
        <fullName evidence="1">Uncharacterized protein</fullName>
    </submittedName>
</protein>